<evidence type="ECO:0000256" key="1">
    <source>
        <dbReference type="SAM" id="MobiDB-lite"/>
    </source>
</evidence>
<evidence type="ECO:0000313" key="4">
    <source>
        <dbReference type="Proteomes" id="UP000250043"/>
    </source>
</evidence>
<evidence type="ECO:0000313" key="3">
    <source>
        <dbReference type="EMBL" id="OCH92339.1"/>
    </source>
</evidence>
<dbReference type="InterPro" id="IPR011009">
    <property type="entry name" value="Kinase-like_dom_sf"/>
</dbReference>
<name>A0A8E2B1P1_9APHY</name>
<keyword evidence="3" id="KW-0418">Kinase</keyword>
<dbReference type="EMBL" id="KV722370">
    <property type="protein sequence ID" value="OCH92339.1"/>
    <property type="molecule type" value="Genomic_DNA"/>
</dbReference>
<dbReference type="OrthoDB" id="122279at2759"/>
<evidence type="ECO:0000259" key="2">
    <source>
        <dbReference type="PROSITE" id="PS50011"/>
    </source>
</evidence>
<protein>
    <submittedName>
        <fullName evidence="3">Kinase-like protein</fullName>
    </submittedName>
</protein>
<dbReference type="AlphaFoldDB" id="A0A8E2B1P1"/>
<feature type="compositionally biased region" description="Pro residues" evidence="1">
    <location>
        <begin position="297"/>
        <end position="307"/>
    </location>
</feature>
<organism evidence="3 4">
    <name type="scientific">Obba rivulosa</name>
    <dbReference type="NCBI Taxonomy" id="1052685"/>
    <lineage>
        <taxon>Eukaryota</taxon>
        <taxon>Fungi</taxon>
        <taxon>Dikarya</taxon>
        <taxon>Basidiomycota</taxon>
        <taxon>Agaricomycotina</taxon>
        <taxon>Agaricomycetes</taxon>
        <taxon>Polyporales</taxon>
        <taxon>Gelatoporiaceae</taxon>
        <taxon>Obba</taxon>
    </lineage>
</organism>
<feature type="domain" description="Protein kinase" evidence="2">
    <location>
        <begin position="27"/>
        <end position="286"/>
    </location>
</feature>
<proteinExistence type="predicted"/>
<gene>
    <name evidence="3" type="ORF">OBBRIDRAFT_868207</name>
</gene>
<dbReference type="SMART" id="SM00220">
    <property type="entry name" value="S_TKc"/>
    <property type="match status" value="1"/>
</dbReference>
<dbReference type="PROSITE" id="PS00108">
    <property type="entry name" value="PROTEIN_KINASE_ST"/>
    <property type="match status" value="1"/>
</dbReference>
<feature type="compositionally biased region" description="Low complexity" evidence="1">
    <location>
        <begin position="457"/>
        <end position="469"/>
    </location>
</feature>
<dbReference type="Proteomes" id="UP000250043">
    <property type="component" value="Unassembled WGS sequence"/>
</dbReference>
<feature type="region of interest" description="Disordered" evidence="1">
    <location>
        <begin position="325"/>
        <end position="365"/>
    </location>
</feature>
<dbReference type="Gene3D" id="1.10.510.10">
    <property type="entry name" value="Transferase(Phosphotransferase) domain 1"/>
    <property type="match status" value="1"/>
</dbReference>
<dbReference type="InterPro" id="IPR000719">
    <property type="entry name" value="Prot_kinase_dom"/>
</dbReference>
<dbReference type="Pfam" id="PF07714">
    <property type="entry name" value="PK_Tyr_Ser-Thr"/>
    <property type="match status" value="1"/>
</dbReference>
<feature type="compositionally biased region" description="Basic and acidic residues" evidence="1">
    <location>
        <begin position="348"/>
        <end position="357"/>
    </location>
</feature>
<keyword evidence="4" id="KW-1185">Reference proteome</keyword>
<feature type="region of interest" description="Disordered" evidence="1">
    <location>
        <begin position="435"/>
        <end position="489"/>
    </location>
</feature>
<dbReference type="GO" id="GO:0004674">
    <property type="term" value="F:protein serine/threonine kinase activity"/>
    <property type="evidence" value="ECO:0007669"/>
    <property type="project" value="TreeGrafter"/>
</dbReference>
<dbReference type="PANTHER" id="PTHR44329">
    <property type="entry name" value="SERINE/THREONINE-PROTEIN KINASE TNNI3K-RELATED"/>
    <property type="match status" value="1"/>
</dbReference>
<feature type="region of interest" description="Disordered" evidence="1">
    <location>
        <begin position="288"/>
        <end position="313"/>
    </location>
</feature>
<sequence length="489" mass="54089">MLKQLCQRVHALPESFRITPGSVTLHDSNRRPEATGGSADIWKASYMGRTVALKVIRDYEDDLYCEAVIWKHLRHPNITPFYGIDTGSFALSFVSKWMPHGTITSYLKHNATAQRLGFISDVSEGLKYLHDIGIVHGDIKGSNILVNEKLVACLCDFGLAALSYEEKLPTRSVVKGSVRYMAPEIMDPEEFGLGRAILTPQSDVYSLGMTVWEMFAGCPPFHELRRDPVVIRRVVQGLRPERPEAADALGLTDRLWELLERCWHVKWDHRPDMDAILEYVTGQPKVAFLRPSRSPAGPRPSGTPPSHDPARPLPYATLIASSISSLRPHPDSHAAPIDALRSRTNLSSRRDTSRPSDDGELPTSVTTDIFHPLDVHQQPLPGYPEDITRKHGPKDPVTPELHIRLNEIPDKVSADDLISTGRLVVQAKFPAEKPLHRPKLSPLQFPKSLYATPAPPSSTRSSTRGPATSEQLPGPSPSPSSSSGHKGSF</sequence>
<feature type="compositionally biased region" description="Low complexity" evidence="1">
    <location>
        <begin position="479"/>
        <end position="489"/>
    </location>
</feature>
<dbReference type="PROSITE" id="PS50011">
    <property type="entry name" value="PROTEIN_KINASE_DOM"/>
    <property type="match status" value="1"/>
</dbReference>
<dbReference type="GO" id="GO:0005524">
    <property type="term" value="F:ATP binding"/>
    <property type="evidence" value="ECO:0007669"/>
    <property type="project" value="InterPro"/>
</dbReference>
<dbReference type="SUPFAM" id="SSF56112">
    <property type="entry name" value="Protein kinase-like (PK-like)"/>
    <property type="match status" value="1"/>
</dbReference>
<keyword evidence="3" id="KW-0808">Transferase</keyword>
<dbReference type="InterPro" id="IPR051681">
    <property type="entry name" value="Ser/Thr_Kinases-Pseudokinases"/>
</dbReference>
<accession>A0A8E2B1P1</accession>
<dbReference type="InterPro" id="IPR008271">
    <property type="entry name" value="Ser/Thr_kinase_AS"/>
</dbReference>
<reference evidence="3 4" key="1">
    <citation type="submission" date="2016-07" db="EMBL/GenBank/DDBJ databases">
        <title>Draft genome of the white-rot fungus Obba rivulosa 3A-2.</title>
        <authorList>
            <consortium name="DOE Joint Genome Institute"/>
            <person name="Miettinen O."/>
            <person name="Riley R."/>
            <person name="Acob R."/>
            <person name="Barry K."/>
            <person name="Cullen D."/>
            <person name="De Vries R."/>
            <person name="Hainaut M."/>
            <person name="Hatakka A."/>
            <person name="Henrissat B."/>
            <person name="Hilden K."/>
            <person name="Kuo R."/>
            <person name="Labutti K."/>
            <person name="Lipzen A."/>
            <person name="Makela M.R."/>
            <person name="Sandor L."/>
            <person name="Spatafora J.W."/>
            <person name="Grigoriev I.V."/>
            <person name="Hibbett D.S."/>
        </authorList>
    </citation>
    <scope>NUCLEOTIDE SEQUENCE [LARGE SCALE GENOMIC DNA]</scope>
    <source>
        <strain evidence="3 4">3A-2</strain>
    </source>
</reference>
<dbReference type="InterPro" id="IPR001245">
    <property type="entry name" value="Ser-Thr/Tyr_kinase_cat_dom"/>
</dbReference>